<dbReference type="PANTHER" id="PTHR39322:SF1">
    <property type="entry name" value="ISOVALERYL-HOMOSERINE LACTONE SYNTHASE"/>
    <property type="match status" value="1"/>
</dbReference>
<keyword evidence="2 7" id="KW-0673">Quorum sensing</keyword>
<comment type="caution">
    <text evidence="9">The sequence shown here is derived from an EMBL/GenBank/DDBJ whole genome shotgun (WGS) entry which is preliminary data.</text>
</comment>
<evidence type="ECO:0000256" key="8">
    <source>
        <dbReference type="RuleBase" id="RU361135"/>
    </source>
</evidence>
<evidence type="ECO:0000313" key="10">
    <source>
        <dbReference type="Proteomes" id="UP001597474"/>
    </source>
</evidence>
<evidence type="ECO:0000256" key="7">
    <source>
        <dbReference type="PROSITE-ProRule" id="PRU00533"/>
    </source>
</evidence>
<organism evidence="9 10">
    <name type="scientific">Sulfitobacter aestuarii</name>
    <dbReference type="NCBI Taxonomy" id="2161676"/>
    <lineage>
        <taxon>Bacteria</taxon>
        <taxon>Pseudomonadati</taxon>
        <taxon>Pseudomonadota</taxon>
        <taxon>Alphaproteobacteria</taxon>
        <taxon>Rhodobacterales</taxon>
        <taxon>Roseobacteraceae</taxon>
        <taxon>Sulfitobacter</taxon>
    </lineage>
</organism>
<comment type="catalytic activity">
    <reaction evidence="6 8">
        <text>a fatty acyl-[ACP] + S-adenosyl-L-methionine = an N-acyl-L-homoserine lactone + S-methyl-5'-thioadenosine + holo-[ACP] + H(+)</text>
        <dbReference type="Rhea" id="RHEA:10096"/>
        <dbReference type="Rhea" id="RHEA-COMP:9685"/>
        <dbReference type="Rhea" id="RHEA-COMP:14125"/>
        <dbReference type="ChEBI" id="CHEBI:15378"/>
        <dbReference type="ChEBI" id="CHEBI:17509"/>
        <dbReference type="ChEBI" id="CHEBI:55474"/>
        <dbReference type="ChEBI" id="CHEBI:59789"/>
        <dbReference type="ChEBI" id="CHEBI:64479"/>
        <dbReference type="ChEBI" id="CHEBI:138651"/>
        <dbReference type="EC" id="2.3.1.184"/>
    </reaction>
</comment>
<dbReference type="Proteomes" id="UP001597474">
    <property type="component" value="Unassembled WGS sequence"/>
</dbReference>
<evidence type="ECO:0000256" key="6">
    <source>
        <dbReference type="ARBA" id="ARBA00048576"/>
    </source>
</evidence>
<accession>A0ABW5U5A0</accession>
<dbReference type="PROSITE" id="PS51187">
    <property type="entry name" value="AUTOINDUCER_SYNTH_2"/>
    <property type="match status" value="1"/>
</dbReference>
<keyword evidence="5 7" id="KW-0071">Autoinducer synthesis</keyword>
<evidence type="ECO:0000256" key="3">
    <source>
        <dbReference type="ARBA" id="ARBA00022679"/>
    </source>
</evidence>
<dbReference type="InterPro" id="IPR016181">
    <property type="entry name" value="Acyl_CoA_acyltransferase"/>
</dbReference>
<dbReference type="Gene3D" id="3.40.630.30">
    <property type="match status" value="1"/>
</dbReference>
<dbReference type="Pfam" id="PF00765">
    <property type="entry name" value="Autoind_synth"/>
    <property type="match status" value="1"/>
</dbReference>
<proteinExistence type="inferred from homology"/>
<gene>
    <name evidence="9" type="ORF">ACFSUD_12560</name>
</gene>
<name>A0ABW5U5A0_9RHOB</name>
<evidence type="ECO:0000256" key="4">
    <source>
        <dbReference type="ARBA" id="ARBA00022691"/>
    </source>
</evidence>
<dbReference type="PANTHER" id="PTHR39322">
    <property type="entry name" value="ACYL-HOMOSERINE-LACTONE SYNTHASE"/>
    <property type="match status" value="1"/>
</dbReference>
<dbReference type="PRINTS" id="PR01549">
    <property type="entry name" value="AUTOINDCRSYN"/>
</dbReference>
<evidence type="ECO:0000256" key="2">
    <source>
        <dbReference type="ARBA" id="ARBA00022654"/>
    </source>
</evidence>
<evidence type="ECO:0000256" key="5">
    <source>
        <dbReference type="ARBA" id="ARBA00022929"/>
    </source>
</evidence>
<keyword evidence="10" id="KW-1185">Reference proteome</keyword>
<keyword evidence="4 8" id="KW-0949">S-adenosyl-L-methionine</keyword>
<comment type="similarity">
    <text evidence="7 8">Belongs to the autoinducer synthase family.</text>
</comment>
<reference evidence="10" key="1">
    <citation type="journal article" date="2019" name="Int. J. Syst. Evol. Microbiol.">
        <title>The Global Catalogue of Microorganisms (GCM) 10K type strain sequencing project: providing services to taxonomists for standard genome sequencing and annotation.</title>
        <authorList>
            <consortium name="The Broad Institute Genomics Platform"/>
            <consortium name="The Broad Institute Genome Sequencing Center for Infectious Disease"/>
            <person name="Wu L."/>
            <person name="Ma J."/>
        </authorList>
    </citation>
    <scope>NUCLEOTIDE SEQUENCE [LARGE SCALE GENOMIC DNA]</scope>
    <source>
        <strain evidence="10">TISTR 2562</strain>
    </source>
</reference>
<evidence type="ECO:0000313" key="9">
    <source>
        <dbReference type="EMBL" id="MFD2740411.1"/>
    </source>
</evidence>
<dbReference type="InterPro" id="IPR018311">
    <property type="entry name" value="Autoind_synth_CS"/>
</dbReference>
<dbReference type="SUPFAM" id="SSF55729">
    <property type="entry name" value="Acyl-CoA N-acyltransferases (Nat)"/>
    <property type="match status" value="1"/>
</dbReference>
<dbReference type="EMBL" id="JBHUMP010000010">
    <property type="protein sequence ID" value="MFD2740411.1"/>
    <property type="molecule type" value="Genomic_DNA"/>
</dbReference>
<sequence>MIIIVDGLNRNRFGGLLDQMFALRARVFGDRLGWDVKIRNGRESDEFDALDPVYVIGVNAEGKVISCARALQTTGPHMLSEVFSDLLDGEAPPRSARLWESTRFCVDTEALAGQGSREALSRASCELMIGALEYARSAGIEDIITVIDPIMNRVLKRCDCAPYDYIGSTRPMGKVSAMAALLDTTPERIARLRAFAGITDDVFATPKQAVALSDIRPITPSNAAQAAALEEYCREQLSSARCGSERAAVEELARMLKSVGMIRRIDDRPITYHG</sequence>
<protein>
    <recommendedName>
        <fullName evidence="1 8">Acyl-homoserine-lactone synthase</fullName>
        <ecNumber evidence="1 8">2.3.1.184</ecNumber>
    </recommendedName>
    <alternativeName>
        <fullName evidence="8">Autoinducer synthesis protein</fullName>
    </alternativeName>
</protein>
<dbReference type="InterPro" id="IPR001690">
    <property type="entry name" value="Autoind_synthase"/>
</dbReference>
<evidence type="ECO:0000256" key="1">
    <source>
        <dbReference type="ARBA" id="ARBA00012340"/>
    </source>
</evidence>
<dbReference type="EC" id="2.3.1.184" evidence="1 8"/>
<keyword evidence="3 8" id="KW-0808">Transferase</keyword>
<dbReference type="PROSITE" id="PS00949">
    <property type="entry name" value="AUTOINDUCER_SYNTH_1"/>
    <property type="match status" value="1"/>
</dbReference>
<dbReference type="RefSeq" id="WP_386374941.1">
    <property type="nucleotide sequence ID" value="NZ_JBHUMP010000010.1"/>
</dbReference>